<dbReference type="Pfam" id="PF13419">
    <property type="entry name" value="HAD_2"/>
    <property type="match status" value="1"/>
</dbReference>
<organism evidence="1 2">
    <name type="scientific">[Clostridium] leptum</name>
    <dbReference type="NCBI Taxonomy" id="1535"/>
    <lineage>
        <taxon>Bacteria</taxon>
        <taxon>Bacillati</taxon>
        <taxon>Bacillota</taxon>
        <taxon>Clostridia</taxon>
        <taxon>Eubacteriales</taxon>
        <taxon>Oscillospiraceae</taxon>
        <taxon>Oscillospiraceae incertae sedis</taxon>
    </lineage>
</organism>
<dbReference type="Gene3D" id="1.10.150.240">
    <property type="entry name" value="Putative phosphatase, domain 2"/>
    <property type="match status" value="1"/>
</dbReference>
<dbReference type="SFLD" id="SFLDS00003">
    <property type="entry name" value="Haloacid_Dehalogenase"/>
    <property type="match status" value="1"/>
</dbReference>
<dbReference type="InterPro" id="IPR050155">
    <property type="entry name" value="HAD-like_hydrolase_sf"/>
</dbReference>
<comment type="caution">
    <text evidence="1">The sequence shown here is derived from an EMBL/GenBank/DDBJ whole genome shotgun (WGS) entry which is preliminary data.</text>
</comment>
<dbReference type="EMBL" id="QRTC01000041">
    <property type="protein sequence ID" value="RGQ38182.1"/>
    <property type="molecule type" value="Genomic_DNA"/>
</dbReference>
<dbReference type="Proteomes" id="UP000284751">
    <property type="component" value="Unassembled WGS sequence"/>
</dbReference>
<dbReference type="GO" id="GO:0005829">
    <property type="term" value="C:cytosol"/>
    <property type="evidence" value="ECO:0007669"/>
    <property type="project" value="TreeGrafter"/>
</dbReference>
<sequence>MKPAYQTVIFDIDGTLLKSDRGVMNALKYTTEKMGVPYPSAEIRQKFIGPPLHYNFHDLMGMNEADTARAIDLFNEYYLPIGVFESELYPGIMKLVTDLFDQGARVCIATAKSKPMADRVVAHFGLTPYLACMETKADEQPTGDKKVLIRQILEDTGAKPEETVMVGDTCFDAEGAFQNRMPFIGVTYGYGLKKEMEQAGVTRFASTTEELRALLGL</sequence>
<dbReference type="Gene3D" id="3.40.50.1000">
    <property type="entry name" value="HAD superfamily/HAD-like"/>
    <property type="match status" value="1"/>
</dbReference>
<dbReference type="GO" id="GO:0016787">
    <property type="term" value="F:hydrolase activity"/>
    <property type="evidence" value="ECO:0007669"/>
    <property type="project" value="UniProtKB-KW"/>
</dbReference>
<dbReference type="SUPFAM" id="SSF56784">
    <property type="entry name" value="HAD-like"/>
    <property type="match status" value="1"/>
</dbReference>
<dbReference type="InterPro" id="IPR023198">
    <property type="entry name" value="PGP-like_dom2"/>
</dbReference>
<evidence type="ECO:0000313" key="1">
    <source>
        <dbReference type="EMBL" id="RGQ38182.1"/>
    </source>
</evidence>
<dbReference type="SFLD" id="SFLDG01129">
    <property type="entry name" value="C1.5:_HAD__Beta-PGM__Phosphata"/>
    <property type="match status" value="1"/>
</dbReference>
<dbReference type="PANTHER" id="PTHR43434">
    <property type="entry name" value="PHOSPHOGLYCOLATE PHOSPHATASE"/>
    <property type="match status" value="1"/>
</dbReference>
<dbReference type="InterPro" id="IPR023214">
    <property type="entry name" value="HAD_sf"/>
</dbReference>
<dbReference type="AlphaFoldDB" id="A0A412AVZ0"/>
<dbReference type="PANTHER" id="PTHR43434:SF20">
    <property type="entry name" value="5'-NUCLEOTIDASE"/>
    <property type="match status" value="1"/>
</dbReference>
<reference evidence="1 2" key="1">
    <citation type="submission" date="2018-08" db="EMBL/GenBank/DDBJ databases">
        <title>A genome reference for cultivated species of the human gut microbiota.</title>
        <authorList>
            <person name="Zou Y."/>
            <person name="Xue W."/>
            <person name="Luo G."/>
        </authorList>
    </citation>
    <scope>NUCLEOTIDE SEQUENCE [LARGE SCALE GENOMIC DNA]</scope>
    <source>
        <strain evidence="1 2">AF28-26</strain>
    </source>
</reference>
<evidence type="ECO:0000313" key="2">
    <source>
        <dbReference type="Proteomes" id="UP000284751"/>
    </source>
</evidence>
<protein>
    <submittedName>
        <fullName evidence="1">HAD family hydrolase</fullName>
    </submittedName>
</protein>
<dbReference type="InterPro" id="IPR036412">
    <property type="entry name" value="HAD-like_sf"/>
</dbReference>
<dbReference type="GO" id="GO:0004713">
    <property type="term" value="F:protein tyrosine kinase activity"/>
    <property type="evidence" value="ECO:0007669"/>
    <property type="project" value="TreeGrafter"/>
</dbReference>
<proteinExistence type="predicted"/>
<gene>
    <name evidence="1" type="ORF">DWY99_10025</name>
</gene>
<dbReference type="InterPro" id="IPR041492">
    <property type="entry name" value="HAD_2"/>
</dbReference>
<keyword evidence="1" id="KW-0378">Hydrolase</keyword>
<name>A0A412AVZ0_9FIRM</name>
<accession>A0A412AVZ0</accession>